<keyword evidence="4" id="KW-1185">Reference proteome</keyword>
<evidence type="ECO:0000259" key="2">
    <source>
        <dbReference type="Pfam" id="PF13938"/>
    </source>
</evidence>
<protein>
    <recommendedName>
        <fullName evidence="5">DUF364 domain-containing protein</fullName>
    </recommendedName>
</protein>
<proteinExistence type="predicted"/>
<gene>
    <name evidence="3" type="ORF">DSCW_56330</name>
</gene>
<evidence type="ECO:0000259" key="1">
    <source>
        <dbReference type="Pfam" id="PF04016"/>
    </source>
</evidence>
<reference evidence="3 4" key="1">
    <citation type="submission" date="2019-11" db="EMBL/GenBank/DDBJ databases">
        <title>Comparative genomics of hydrocarbon-degrading Desulfosarcina strains.</title>
        <authorList>
            <person name="Watanabe M."/>
            <person name="Kojima H."/>
            <person name="Fukui M."/>
        </authorList>
    </citation>
    <scope>NUCLEOTIDE SEQUENCE [LARGE SCALE GENOMIC DNA]</scope>
    <source>
        <strain evidence="3 4">PP31</strain>
    </source>
</reference>
<dbReference type="Gene3D" id="3.40.50.11590">
    <property type="match status" value="1"/>
</dbReference>
<dbReference type="RefSeq" id="WP_170302491.1">
    <property type="nucleotide sequence ID" value="NZ_AP021875.1"/>
</dbReference>
<feature type="domain" description="DUF4213" evidence="2">
    <location>
        <begin position="37"/>
        <end position="113"/>
    </location>
</feature>
<dbReference type="Gene3D" id="3.30.390.100">
    <property type="match status" value="1"/>
</dbReference>
<dbReference type="KEGG" id="dwd:DSCW_56330"/>
<dbReference type="Proteomes" id="UP000427769">
    <property type="component" value="Chromosome"/>
</dbReference>
<accession>A0A5K7Z8P9</accession>
<organism evidence="3 4">
    <name type="scientific">Desulfosarcina widdelii</name>
    <dbReference type="NCBI Taxonomy" id="947919"/>
    <lineage>
        <taxon>Bacteria</taxon>
        <taxon>Pseudomonadati</taxon>
        <taxon>Thermodesulfobacteriota</taxon>
        <taxon>Desulfobacteria</taxon>
        <taxon>Desulfobacterales</taxon>
        <taxon>Desulfosarcinaceae</taxon>
        <taxon>Desulfosarcina</taxon>
    </lineage>
</organism>
<dbReference type="InterPro" id="IPR025251">
    <property type="entry name" value="DUF4213"/>
</dbReference>
<name>A0A5K7Z8P9_9BACT</name>
<dbReference type="AlphaFoldDB" id="A0A5K7Z8P9"/>
<evidence type="ECO:0000313" key="4">
    <source>
        <dbReference type="Proteomes" id="UP000427769"/>
    </source>
</evidence>
<dbReference type="Pfam" id="PF13938">
    <property type="entry name" value="DUF4213"/>
    <property type="match status" value="1"/>
</dbReference>
<dbReference type="SUPFAM" id="SSF159713">
    <property type="entry name" value="Dhaf3308-like"/>
    <property type="match status" value="1"/>
</dbReference>
<dbReference type="EMBL" id="AP021875">
    <property type="protein sequence ID" value="BBO78216.1"/>
    <property type="molecule type" value="Genomic_DNA"/>
</dbReference>
<evidence type="ECO:0008006" key="5">
    <source>
        <dbReference type="Google" id="ProtNLM"/>
    </source>
</evidence>
<dbReference type="Pfam" id="PF04016">
    <property type="entry name" value="DUF364"/>
    <property type="match status" value="1"/>
</dbReference>
<evidence type="ECO:0000313" key="3">
    <source>
        <dbReference type="EMBL" id="BBO78216.1"/>
    </source>
</evidence>
<dbReference type="InterPro" id="IPR007161">
    <property type="entry name" value="DUF364"/>
</dbReference>
<feature type="domain" description="Putative heavy-metal chelation" evidence="1">
    <location>
        <begin position="131"/>
        <end position="258"/>
    </location>
</feature>
<sequence length="271" mass="28743">MPCQCSHNSRVASPVERCAEGNESKLIDGLLLSMDNPSAIISDIAVGSHFIGVRAEDNGSACVGIASTLGAVPTDEERNMVDDLIGKPLCEAAEELKEPGAFSISLGAAALNAGMIPPQNQPDIEASRIMAQKGKNEETVLVGDFPFTGWLRSQVKALHLFELKKVAGGTPPEQWDEILGRCKVLGLTGTTLITRAMATYLEKSAQAYTIVIGPTTPMSPVLFSHGVDVLAGCQVVAPDPVFAGIRKGMSFREIKKLGIQFIAWSKKPVAA</sequence>